<protein>
    <submittedName>
        <fullName evidence="1">Uncharacterized protein</fullName>
    </submittedName>
</protein>
<organism evidence="1 2">
    <name type="scientific">Pseudoloma neurophilia</name>
    <dbReference type="NCBI Taxonomy" id="146866"/>
    <lineage>
        <taxon>Eukaryota</taxon>
        <taxon>Fungi</taxon>
        <taxon>Fungi incertae sedis</taxon>
        <taxon>Microsporidia</taxon>
        <taxon>Pseudoloma</taxon>
    </lineage>
</organism>
<accession>A0A0R0LZ49</accession>
<sequence>MGKNLIKKDEKNMIENEMEKEIEKIDLTQFMNDNKKKQTHLEKLAHMGVFS</sequence>
<dbReference type="Proteomes" id="UP000051530">
    <property type="component" value="Unassembled WGS sequence"/>
</dbReference>
<comment type="caution">
    <text evidence="1">The sequence shown here is derived from an EMBL/GenBank/DDBJ whole genome shotgun (WGS) entry which is preliminary data.</text>
</comment>
<dbReference type="AlphaFoldDB" id="A0A0R0LZ49"/>
<dbReference type="EMBL" id="LGUB01000072">
    <property type="protein sequence ID" value="KRH94458.1"/>
    <property type="molecule type" value="Genomic_DNA"/>
</dbReference>
<evidence type="ECO:0000313" key="1">
    <source>
        <dbReference type="EMBL" id="KRH94458.1"/>
    </source>
</evidence>
<dbReference type="VEuPathDB" id="MicrosporidiaDB:M153_25400011706"/>
<feature type="non-terminal residue" evidence="1">
    <location>
        <position position="51"/>
    </location>
</feature>
<name>A0A0R0LZ49_9MICR</name>
<gene>
    <name evidence="1" type="ORF">M153_25400011706</name>
</gene>
<keyword evidence="2" id="KW-1185">Reference proteome</keyword>
<reference evidence="1 2" key="1">
    <citation type="submission" date="2015-07" db="EMBL/GenBank/DDBJ databases">
        <title>The genome of Pseudoloma neurophilia, a relevant intracellular parasite of the zebrafish.</title>
        <authorList>
            <person name="Ndikumana S."/>
            <person name="Pelin A."/>
            <person name="Sanders J."/>
            <person name="Corradi N."/>
        </authorList>
    </citation>
    <scope>NUCLEOTIDE SEQUENCE [LARGE SCALE GENOMIC DNA]</scope>
    <source>
        <strain evidence="1 2">MK1</strain>
    </source>
</reference>
<proteinExistence type="predicted"/>
<evidence type="ECO:0000313" key="2">
    <source>
        <dbReference type="Proteomes" id="UP000051530"/>
    </source>
</evidence>